<accession>A0A2C5Y877</accession>
<protein>
    <submittedName>
        <fullName evidence="1">Uncharacterized protein</fullName>
    </submittedName>
</protein>
<dbReference type="OrthoDB" id="4914882at2759"/>
<gene>
    <name evidence="1" type="ORF">CDD81_5354</name>
</gene>
<dbReference type="Proteomes" id="UP000226192">
    <property type="component" value="Unassembled WGS sequence"/>
</dbReference>
<name>A0A2C5Y877_9HYPO</name>
<proteinExistence type="predicted"/>
<dbReference type="AlphaFoldDB" id="A0A2C5Y877"/>
<keyword evidence="2" id="KW-1185">Reference proteome</keyword>
<evidence type="ECO:0000313" key="1">
    <source>
        <dbReference type="EMBL" id="PHH63906.1"/>
    </source>
</evidence>
<dbReference type="EMBL" id="NJET01000040">
    <property type="protein sequence ID" value="PHH63906.1"/>
    <property type="molecule type" value="Genomic_DNA"/>
</dbReference>
<sequence>MYTYPDPLLPSSVFKCDLIGNSANHLLQNIIGLPRERTPDICGSDLCGTAIVEVLPESLITSISESWNLSHHALAVKINDATRTSLSDYVFSSIEWYSTASSINQRICWQDPIPFSHNSFADMFGALSALITRPDTIDKLPLRFKSLPPGWLAAGQQVCLGPNDLAYEQIKKELPDLREKIKQTVEAKNIRDILDDWAGVIGRGLFHLTVDRYRCTLLSETGECALESNMIRPTNFRMLWDNINKVMTSNKKFCFSLGTIIEKPGEFWIQD</sequence>
<organism evidence="1 2">
    <name type="scientific">Ophiocordyceps australis</name>
    <dbReference type="NCBI Taxonomy" id="1399860"/>
    <lineage>
        <taxon>Eukaryota</taxon>
        <taxon>Fungi</taxon>
        <taxon>Dikarya</taxon>
        <taxon>Ascomycota</taxon>
        <taxon>Pezizomycotina</taxon>
        <taxon>Sordariomycetes</taxon>
        <taxon>Hypocreomycetidae</taxon>
        <taxon>Hypocreales</taxon>
        <taxon>Ophiocordycipitaceae</taxon>
        <taxon>Ophiocordyceps</taxon>
    </lineage>
</organism>
<evidence type="ECO:0000313" key="2">
    <source>
        <dbReference type="Proteomes" id="UP000226192"/>
    </source>
</evidence>
<reference evidence="1 2" key="1">
    <citation type="submission" date="2017-06" db="EMBL/GenBank/DDBJ databases">
        <title>Ant-infecting Ophiocordyceps genomes reveal a high diversity of potential behavioral manipulation genes and a possible major role for enterotoxins.</title>
        <authorList>
            <person name="De Bekker C."/>
            <person name="Evans H.C."/>
            <person name="Brachmann A."/>
            <person name="Hughes D.P."/>
        </authorList>
    </citation>
    <scope>NUCLEOTIDE SEQUENCE [LARGE SCALE GENOMIC DNA]</scope>
    <source>
        <strain evidence="1 2">Map64</strain>
    </source>
</reference>
<comment type="caution">
    <text evidence="1">The sequence shown here is derived from an EMBL/GenBank/DDBJ whole genome shotgun (WGS) entry which is preliminary data.</text>
</comment>